<reference evidence="2" key="1">
    <citation type="submission" date="2019-03" db="EMBL/GenBank/DDBJ databases">
        <authorList>
            <person name="Hao L."/>
        </authorList>
    </citation>
    <scope>NUCLEOTIDE SEQUENCE</scope>
</reference>
<dbReference type="InterPro" id="IPR025870">
    <property type="entry name" value="Glyoxalase-like_dom"/>
</dbReference>
<proteinExistence type="predicted"/>
<dbReference type="SUPFAM" id="SSF54593">
    <property type="entry name" value="Glyoxalase/Bleomycin resistance protein/Dihydroxybiphenyl dioxygenase"/>
    <property type="match status" value="1"/>
</dbReference>
<dbReference type="Pfam" id="PF12681">
    <property type="entry name" value="Glyoxalase_2"/>
    <property type="match status" value="1"/>
</dbReference>
<feature type="domain" description="VOC" evidence="1">
    <location>
        <begin position="26"/>
        <end position="147"/>
    </location>
</feature>
<dbReference type="InterPro" id="IPR029068">
    <property type="entry name" value="Glyas_Bleomycin-R_OHBP_Dase"/>
</dbReference>
<dbReference type="PROSITE" id="PS51819">
    <property type="entry name" value="VOC"/>
    <property type="match status" value="1"/>
</dbReference>
<sequence>MIETVLPWGHIEALTVKLFSKERRYRMKFICPLIVVDDINASRRFYENVLNQKVKHDFGENIAFEGGFSIHLKSHFFELLDLSPDKITKKSNNSELYFEEDDLDTIFEKLKEDDSVEFIHGIKEQPWGQRVMRFYDPDMHIIEVGESMESVARRFLRKGLSVEETAKRILMPEEFVKQCL</sequence>
<accession>A0A485LZM7</accession>
<dbReference type="Gene3D" id="3.10.180.10">
    <property type="entry name" value="2,3-Dihydroxybiphenyl 1,2-Dioxygenase, domain 1"/>
    <property type="match status" value="1"/>
</dbReference>
<dbReference type="AlphaFoldDB" id="A0A485LZM7"/>
<dbReference type="InterPro" id="IPR037523">
    <property type="entry name" value="VOC_core"/>
</dbReference>
<protein>
    <recommendedName>
        <fullName evidence="1">VOC domain-containing protein</fullName>
    </recommendedName>
</protein>
<organism evidence="2">
    <name type="scientific">anaerobic digester metagenome</name>
    <dbReference type="NCBI Taxonomy" id="1263854"/>
    <lineage>
        <taxon>unclassified sequences</taxon>
        <taxon>metagenomes</taxon>
        <taxon>ecological metagenomes</taxon>
    </lineage>
</organism>
<dbReference type="EMBL" id="CAADRN010000180">
    <property type="protein sequence ID" value="VFU14692.1"/>
    <property type="molecule type" value="Genomic_DNA"/>
</dbReference>
<evidence type="ECO:0000313" key="2">
    <source>
        <dbReference type="EMBL" id="VFU14692.1"/>
    </source>
</evidence>
<evidence type="ECO:0000259" key="1">
    <source>
        <dbReference type="PROSITE" id="PS51819"/>
    </source>
</evidence>
<name>A0A485LZM7_9ZZZZ</name>
<gene>
    <name evidence="2" type="ORF">SCFA_2600009</name>
</gene>